<dbReference type="InterPro" id="IPR004658">
    <property type="entry name" value="OMP_Slp"/>
</dbReference>
<protein>
    <recommendedName>
        <fullName evidence="3">Starvation-inducible protein</fullName>
    </recommendedName>
</protein>
<gene>
    <name evidence="1" type="ORF">A7Q10_08510</name>
</gene>
<accession>A0A4Y8PC97</accession>
<dbReference type="Proteomes" id="UP000297713">
    <property type="component" value="Unassembled WGS sequence"/>
</dbReference>
<name>A0A4Y8PC97_9BACT</name>
<dbReference type="GO" id="GO:0019867">
    <property type="term" value="C:outer membrane"/>
    <property type="evidence" value="ECO:0007669"/>
    <property type="project" value="InterPro"/>
</dbReference>
<proteinExistence type="predicted"/>
<organism evidence="1 2">
    <name type="scientific">Methylacidiphilum caldifontis</name>
    <dbReference type="NCBI Taxonomy" id="2795386"/>
    <lineage>
        <taxon>Bacteria</taxon>
        <taxon>Pseudomonadati</taxon>
        <taxon>Verrucomicrobiota</taxon>
        <taxon>Methylacidiphilae</taxon>
        <taxon>Methylacidiphilales</taxon>
        <taxon>Methylacidiphilaceae</taxon>
        <taxon>Methylacidiphilum (ex Ratnadevi et al. 2023)</taxon>
    </lineage>
</organism>
<dbReference type="PANTHER" id="PTHR37530">
    <property type="entry name" value="OUTER MEMBRANE PROTEIN SLP"/>
    <property type="match status" value="1"/>
</dbReference>
<dbReference type="EMBL" id="LXQC01000140">
    <property type="protein sequence ID" value="TFE68517.1"/>
    <property type="molecule type" value="Genomic_DNA"/>
</dbReference>
<dbReference type="PANTHER" id="PTHR37530:SF1">
    <property type="entry name" value="OUTER MEMBRANE PROTEIN SLP"/>
    <property type="match status" value="1"/>
</dbReference>
<evidence type="ECO:0000313" key="1">
    <source>
        <dbReference type="EMBL" id="TFE68517.1"/>
    </source>
</evidence>
<dbReference type="RefSeq" id="WP_134440172.1">
    <property type="nucleotide sequence ID" value="NZ_LXQC01000140.1"/>
</dbReference>
<comment type="caution">
    <text evidence="1">The sequence shown here is derived from an EMBL/GenBank/DDBJ whole genome shotgun (WGS) entry which is preliminary data.</text>
</comment>
<dbReference type="Pfam" id="PF03843">
    <property type="entry name" value="Slp"/>
    <property type="match status" value="1"/>
</dbReference>
<dbReference type="AlphaFoldDB" id="A0A4Y8PC97"/>
<evidence type="ECO:0000313" key="2">
    <source>
        <dbReference type="Proteomes" id="UP000297713"/>
    </source>
</evidence>
<keyword evidence="2" id="KW-1185">Reference proteome</keyword>
<sequence length="186" mass="21568">MRIKFFDPKRHNWIEKRISLLLPQRHLSFSLFLFMLFLLVPFIYPAQGSLIPKEILSKLKKQPSFETLLKDPDLYKGQLFLLGGMILSNDPLEDRTELLVEQRELSHSGKPKSSSHNKKSFYVISKDFLDPEIYTQGRLVTAYGTIRVSKHSEKKKIYLEARSVYLWPQFSPPAGGYIGIAPGFFF</sequence>
<evidence type="ECO:0008006" key="3">
    <source>
        <dbReference type="Google" id="ProtNLM"/>
    </source>
</evidence>
<reference evidence="1 2" key="1">
    <citation type="submission" date="2016-05" db="EMBL/GenBank/DDBJ databases">
        <title>Diversity and Homogeneity among Thermoacidophilic Verrucomicrobia Methanotrophs Linked with Geographical Origin.</title>
        <authorList>
            <person name="Erikstad H.-A."/>
            <person name="Smestad N.B."/>
            <person name="Ceballos R.M."/>
            <person name="Birkeland N.-K."/>
        </authorList>
    </citation>
    <scope>NUCLEOTIDE SEQUENCE [LARGE SCALE GENOMIC DNA]</scope>
    <source>
        <strain evidence="1 2">Phi</strain>
    </source>
</reference>
<dbReference type="OrthoDB" id="5397282at2"/>